<gene>
    <name evidence="2" type="ORF">EDB92DRAFT_1802165</name>
</gene>
<keyword evidence="1" id="KW-0732">Signal</keyword>
<name>A0AAD4QAS6_9AGAM</name>
<comment type="caution">
    <text evidence="2">The sequence shown here is derived from an EMBL/GenBank/DDBJ whole genome shotgun (WGS) entry which is preliminary data.</text>
</comment>
<proteinExistence type="predicted"/>
<evidence type="ECO:0000313" key="3">
    <source>
        <dbReference type="Proteomes" id="UP001201163"/>
    </source>
</evidence>
<dbReference type="AlphaFoldDB" id="A0AAD4QAS6"/>
<dbReference type="Proteomes" id="UP001201163">
    <property type="component" value="Unassembled WGS sequence"/>
</dbReference>
<accession>A0AAD4QAS6</accession>
<reference evidence="2" key="1">
    <citation type="submission" date="2022-01" db="EMBL/GenBank/DDBJ databases">
        <title>Comparative genomics reveals a dynamic genome evolution in the ectomycorrhizal milk-cap (Lactarius) mushrooms.</title>
        <authorList>
            <consortium name="DOE Joint Genome Institute"/>
            <person name="Lebreton A."/>
            <person name="Tang N."/>
            <person name="Kuo A."/>
            <person name="LaButti K."/>
            <person name="Drula E."/>
            <person name="Barry K."/>
            <person name="Clum A."/>
            <person name="Lipzen A."/>
            <person name="Mousain D."/>
            <person name="Ng V."/>
            <person name="Wang R."/>
            <person name="Wang X."/>
            <person name="Dai Y."/>
            <person name="Henrissat B."/>
            <person name="Grigoriev I.V."/>
            <person name="Guerin-Laguette A."/>
            <person name="Yu F."/>
            <person name="Martin F.M."/>
        </authorList>
    </citation>
    <scope>NUCLEOTIDE SEQUENCE</scope>
    <source>
        <strain evidence="2">QP</strain>
    </source>
</reference>
<organism evidence="2 3">
    <name type="scientific">Lactarius akahatsu</name>
    <dbReference type="NCBI Taxonomy" id="416441"/>
    <lineage>
        <taxon>Eukaryota</taxon>
        <taxon>Fungi</taxon>
        <taxon>Dikarya</taxon>
        <taxon>Basidiomycota</taxon>
        <taxon>Agaricomycotina</taxon>
        <taxon>Agaricomycetes</taxon>
        <taxon>Russulales</taxon>
        <taxon>Russulaceae</taxon>
        <taxon>Lactarius</taxon>
    </lineage>
</organism>
<evidence type="ECO:0000256" key="1">
    <source>
        <dbReference type="SAM" id="SignalP"/>
    </source>
</evidence>
<feature type="chain" id="PRO_5042267288" evidence="1">
    <location>
        <begin position="19"/>
        <end position="203"/>
    </location>
</feature>
<feature type="signal peptide" evidence="1">
    <location>
        <begin position="1"/>
        <end position="18"/>
    </location>
</feature>
<keyword evidence="3" id="KW-1185">Reference proteome</keyword>
<sequence length="203" mass="21042">MSPLAILVTSLLAALSLASPVARQTPVCPWNGVPDASNFTLLSVSRADTSVRKPLALGSNGLPSPSSAAWLGTAESIDSIVAQNFVLTNGGITAYGSNGSLVGVSNPVATENGWLSFLLPDEGVTIPPAEVYCELFNTSPHGAEFPFTLALNGGDSDNFSLCKSSTSDEFVVVYNVVQASSEDAGYEWTTCTAVDVHVLAVTQ</sequence>
<protein>
    <submittedName>
        <fullName evidence="2">Uncharacterized protein</fullName>
    </submittedName>
</protein>
<evidence type="ECO:0000313" key="2">
    <source>
        <dbReference type="EMBL" id="KAH8986121.1"/>
    </source>
</evidence>
<dbReference type="EMBL" id="JAKELL010000057">
    <property type="protein sequence ID" value="KAH8986121.1"/>
    <property type="molecule type" value="Genomic_DNA"/>
</dbReference>